<keyword evidence="2" id="KW-0808">Transferase</keyword>
<dbReference type="Pfam" id="PF00535">
    <property type="entry name" value="Glycos_transf_2"/>
    <property type="match status" value="1"/>
</dbReference>
<dbReference type="Gene3D" id="3.90.550.10">
    <property type="entry name" value="Spore Coat Polysaccharide Biosynthesis Protein SpsA, Chain A"/>
    <property type="match status" value="1"/>
</dbReference>
<dbReference type="OrthoDB" id="9812327at2"/>
<gene>
    <name evidence="2" type="ORF">M595_5309</name>
</gene>
<evidence type="ECO:0000259" key="1">
    <source>
        <dbReference type="Pfam" id="PF00535"/>
    </source>
</evidence>
<feature type="domain" description="Glycosyltransferase 2-like" evidence="1">
    <location>
        <begin position="8"/>
        <end position="172"/>
    </location>
</feature>
<dbReference type="InterPro" id="IPR050834">
    <property type="entry name" value="Glycosyltransf_2"/>
</dbReference>
<dbReference type="InterPro" id="IPR029044">
    <property type="entry name" value="Nucleotide-diphossugar_trans"/>
</dbReference>
<dbReference type="EMBL" id="AUZM01000082">
    <property type="protein sequence ID" value="ERT04740.1"/>
    <property type="molecule type" value="Genomic_DNA"/>
</dbReference>
<dbReference type="InterPro" id="IPR001173">
    <property type="entry name" value="Glyco_trans_2-like"/>
</dbReference>
<comment type="caution">
    <text evidence="2">The sequence shown here is derived from an EMBL/GenBank/DDBJ whole genome shotgun (WGS) entry which is preliminary data.</text>
</comment>
<organism evidence="2 3">
    <name type="scientific">Lyngbya aestuarii BL J</name>
    <dbReference type="NCBI Taxonomy" id="1348334"/>
    <lineage>
        <taxon>Bacteria</taxon>
        <taxon>Bacillati</taxon>
        <taxon>Cyanobacteriota</taxon>
        <taxon>Cyanophyceae</taxon>
        <taxon>Oscillatoriophycideae</taxon>
        <taxon>Oscillatoriales</taxon>
        <taxon>Microcoleaceae</taxon>
        <taxon>Lyngbya</taxon>
    </lineage>
</organism>
<proteinExistence type="predicted"/>
<keyword evidence="3" id="KW-1185">Reference proteome</keyword>
<evidence type="ECO:0000313" key="2">
    <source>
        <dbReference type="EMBL" id="ERT04740.1"/>
    </source>
</evidence>
<dbReference type="CDD" id="cd00761">
    <property type="entry name" value="Glyco_tranf_GTA_type"/>
    <property type="match status" value="1"/>
</dbReference>
<dbReference type="GO" id="GO:0016740">
    <property type="term" value="F:transferase activity"/>
    <property type="evidence" value="ECO:0007669"/>
    <property type="project" value="UniProtKB-KW"/>
</dbReference>
<dbReference type="AlphaFoldDB" id="U7QCH7"/>
<name>U7QCH7_9CYAN</name>
<accession>U7QCH7</accession>
<reference evidence="2 3" key="1">
    <citation type="journal article" date="2013" name="Front. Microbiol.">
        <title>Comparative genomic analyses of the cyanobacterium, Lyngbya aestuarii BL J, a powerful hydrogen producer.</title>
        <authorList>
            <person name="Kothari A."/>
            <person name="Vaughn M."/>
            <person name="Garcia-Pichel F."/>
        </authorList>
    </citation>
    <scope>NUCLEOTIDE SEQUENCE [LARGE SCALE GENOMIC DNA]</scope>
    <source>
        <strain evidence="2 3">BL J</strain>
    </source>
</reference>
<evidence type="ECO:0000313" key="3">
    <source>
        <dbReference type="Proteomes" id="UP000017127"/>
    </source>
</evidence>
<sequence length="327" mass="37935">MNKEFDLSVIIPTYNRFSMLKEALASILSQDYQGKVQIIVVDDNSSDGTSKILSDKYPEVDLISLTENAGPYVARNRGLKEAKGKYIAFLDSDDLWKPEYLATQISALETREQSFCVGCIVLWDTVRDEKVVRLQKYDLERFISPIHQLLVTSSFITSPSCIVLKSEVFKEVGLFDENFKAGADREFYARCFIHGYQPIFTEQPLVIVRKHNQGQQTDVDAGKIEQRKQSRIVYLEKLYPMLKKQQQERLPLNRLYAEIHSTSAREFFREKHYSNWITSWIDVAKYTSLGYALFNIMRDLLRFIKSYLPTRALTTIRKLFLSNTLST</sequence>
<dbReference type="Proteomes" id="UP000017127">
    <property type="component" value="Unassembled WGS sequence"/>
</dbReference>
<dbReference type="PANTHER" id="PTHR43685">
    <property type="entry name" value="GLYCOSYLTRANSFERASE"/>
    <property type="match status" value="1"/>
</dbReference>
<dbReference type="RefSeq" id="WP_023068997.1">
    <property type="nucleotide sequence ID" value="NZ_AUZM01000082.1"/>
</dbReference>
<dbReference type="PANTHER" id="PTHR43685:SF2">
    <property type="entry name" value="GLYCOSYLTRANSFERASE 2-LIKE DOMAIN-CONTAINING PROTEIN"/>
    <property type="match status" value="1"/>
</dbReference>
<protein>
    <submittedName>
        <fullName evidence="2">Glycosyl transferase 2 family protein</fullName>
    </submittedName>
</protein>
<dbReference type="SUPFAM" id="SSF53448">
    <property type="entry name" value="Nucleotide-diphospho-sugar transferases"/>
    <property type="match status" value="1"/>
</dbReference>